<evidence type="ECO:0000313" key="1">
    <source>
        <dbReference type="EMBL" id="TRZ14049.1"/>
    </source>
</evidence>
<reference evidence="1" key="1">
    <citation type="submission" date="2019-04" db="EMBL/GenBank/DDBJ databases">
        <title>Genome assembly of Zosterops borbonicus 15179.</title>
        <authorList>
            <person name="Leroy T."/>
            <person name="Anselmetti Y."/>
            <person name="Tilak M.-K."/>
            <person name="Nabholz B."/>
        </authorList>
    </citation>
    <scope>NUCLEOTIDE SEQUENCE</scope>
    <source>
        <strain evidence="1">HGM_15179</strain>
        <tissue evidence="1">Muscle</tissue>
    </source>
</reference>
<keyword evidence="2" id="KW-1185">Reference proteome</keyword>
<evidence type="ECO:0000313" key="2">
    <source>
        <dbReference type="Proteomes" id="UP000796761"/>
    </source>
</evidence>
<proteinExistence type="predicted"/>
<name>A0A8K1G9T5_9PASS</name>
<sequence>VCSFSRLPSFHAASLELQFVTLERNTEILLREEFPDASFPLLSLQIGRTSANFSLPKIISSAGWSRLLQ</sequence>
<dbReference type="Proteomes" id="UP000796761">
    <property type="component" value="Unassembled WGS sequence"/>
</dbReference>
<accession>A0A8K1G9T5</accession>
<gene>
    <name evidence="1" type="ORF">HGM15179_013059</name>
</gene>
<feature type="non-terminal residue" evidence="1">
    <location>
        <position position="69"/>
    </location>
</feature>
<feature type="non-terminal residue" evidence="1">
    <location>
        <position position="1"/>
    </location>
</feature>
<organism evidence="1 2">
    <name type="scientific">Zosterops borbonicus</name>
    <dbReference type="NCBI Taxonomy" id="364589"/>
    <lineage>
        <taxon>Eukaryota</taxon>
        <taxon>Metazoa</taxon>
        <taxon>Chordata</taxon>
        <taxon>Craniata</taxon>
        <taxon>Vertebrata</taxon>
        <taxon>Euteleostomi</taxon>
        <taxon>Archelosauria</taxon>
        <taxon>Archosauria</taxon>
        <taxon>Dinosauria</taxon>
        <taxon>Saurischia</taxon>
        <taxon>Theropoda</taxon>
        <taxon>Coelurosauria</taxon>
        <taxon>Aves</taxon>
        <taxon>Neognathae</taxon>
        <taxon>Neoaves</taxon>
        <taxon>Telluraves</taxon>
        <taxon>Australaves</taxon>
        <taxon>Passeriformes</taxon>
        <taxon>Sylvioidea</taxon>
        <taxon>Zosteropidae</taxon>
        <taxon>Zosterops</taxon>
    </lineage>
</organism>
<protein>
    <submittedName>
        <fullName evidence="1">Uncharacterized protein</fullName>
    </submittedName>
</protein>
<dbReference type="AlphaFoldDB" id="A0A8K1G9T5"/>
<comment type="caution">
    <text evidence="1">The sequence shown here is derived from an EMBL/GenBank/DDBJ whole genome shotgun (WGS) entry which is preliminary data.</text>
</comment>
<dbReference type="EMBL" id="SWJQ01000465">
    <property type="protein sequence ID" value="TRZ14049.1"/>
    <property type="molecule type" value="Genomic_DNA"/>
</dbReference>